<evidence type="ECO:0000256" key="3">
    <source>
        <dbReference type="ARBA" id="ARBA00022737"/>
    </source>
</evidence>
<evidence type="ECO:0000256" key="4">
    <source>
        <dbReference type="ARBA" id="ARBA00023242"/>
    </source>
</evidence>
<reference evidence="9" key="1">
    <citation type="submission" date="2023-03" db="EMBL/GenBank/DDBJ databases">
        <authorList>
            <person name="Steffen K."/>
            <person name="Cardenas P."/>
        </authorList>
    </citation>
    <scope>NUCLEOTIDE SEQUENCE</scope>
</reference>
<accession>A0AA35T0M5</accession>
<feature type="domain" description="RED-like N-terminal" evidence="8">
    <location>
        <begin position="89"/>
        <end position="316"/>
    </location>
</feature>
<dbReference type="AlphaFoldDB" id="A0AA35T0M5"/>
<keyword evidence="3" id="KW-0677">Repeat</keyword>
<evidence type="ECO:0000256" key="5">
    <source>
        <dbReference type="SAM" id="Coils"/>
    </source>
</evidence>
<feature type="compositionally biased region" description="Basic and acidic residues" evidence="6">
    <location>
        <begin position="326"/>
        <end position="340"/>
    </location>
</feature>
<dbReference type="Pfam" id="PF07808">
    <property type="entry name" value="RED_N"/>
    <property type="match status" value="1"/>
</dbReference>
<dbReference type="InterPro" id="IPR012916">
    <property type="entry name" value="RED_N"/>
</dbReference>
<feature type="coiled-coil region" evidence="5">
    <location>
        <begin position="193"/>
        <end position="220"/>
    </location>
</feature>
<name>A0AA35T0M5_GEOBA</name>
<feature type="region of interest" description="Disordered" evidence="6">
    <location>
        <begin position="307"/>
        <end position="345"/>
    </location>
</feature>
<sequence length="627" mass="70020">MPEILPEAYSNPIAPPDGDVGEKRNLSNDDFRRLMMTPRVSTSSSGASAMETPVSAKKPAPSGHKTRSASTSSIGKSSSHGGSADKTMKKTLYAKMKKEEEEREAEWAKKYRDRAKERREGANPDYTGVEDPAPTNSGYRAVAPNVDPKVQEEQRKKEIQESKYLGGDMEHTHLVKGLDYSLLQKVRSELTYREQQEEEMYLLEKKMEKERSKAEALQEDITFKTKMAKGVYRTLFLSKPPEKNEHFFPGRMAYVFELDDEYAESDIPTTLIRSKADCPTVEVTTLTTNDIVINKLTQILSYLRQGARSGKKGRKRDRGPAGKGLLTRDELPAEPPKEDSIYPNVGEYVFDPKSAQPKAAMGAGAVSGAQPTTNYFGKSALEDNEGVTAKAIKRETEQFVRAVAQRFPGQEAPPTLGESPWASAKQQQQQQPDQSSRTGRVAPAISDSGPTKRGATSSGASNSGFGGLLEGHYAECYPGMAEEYDATYDSDDEADYTKMDMGNKKGPVKRWDFETEEEYSSYQSGREAMPKAAFQYGVKMNDGRKTRRFGGLSDKAREKAKLNREWQQISQVRKCVHIPTGDYYTQEGGLFFTLPLMRLCHFYPALIVQILPKYICTKILSLNLYNN</sequence>
<comment type="similarity">
    <text evidence="2">Belongs to the RED family.</text>
</comment>
<proteinExistence type="inferred from homology"/>
<keyword evidence="10" id="KW-1185">Reference proteome</keyword>
<feature type="compositionally biased region" description="Basic and acidic residues" evidence="6">
    <location>
        <begin position="20"/>
        <end position="33"/>
    </location>
</feature>
<evidence type="ECO:0000313" key="10">
    <source>
        <dbReference type="Proteomes" id="UP001174909"/>
    </source>
</evidence>
<evidence type="ECO:0000256" key="2">
    <source>
        <dbReference type="ARBA" id="ARBA00006660"/>
    </source>
</evidence>
<feature type="compositionally biased region" description="Low complexity" evidence="6">
    <location>
        <begin position="68"/>
        <end position="82"/>
    </location>
</feature>
<dbReference type="Pfam" id="PF07807">
    <property type="entry name" value="RED_C"/>
    <property type="match status" value="1"/>
</dbReference>
<dbReference type="Proteomes" id="UP001174909">
    <property type="component" value="Unassembled WGS sequence"/>
</dbReference>
<comment type="subcellular location">
    <subcellularLocation>
        <location evidence="1">Nucleus</location>
    </subcellularLocation>
</comment>
<keyword evidence="4" id="KW-0539">Nucleus</keyword>
<dbReference type="EMBL" id="CASHTH010002997">
    <property type="protein sequence ID" value="CAI8038521.1"/>
    <property type="molecule type" value="Genomic_DNA"/>
</dbReference>
<evidence type="ECO:0000313" key="9">
    <source>
        <dbReference type="EMBL" id="CAI8038521.1"/>
    </source>
</evidence>
<dbReference type="GO" id="GO:0005634">
    <property type="term" value="C:nucleus"/>
    <property type="evidence" value="ECO:0007669"/>
    <property type="project" value="UniProtKB-SubCell"/>
</dbReference>
<feature type="region of interest" description="Disordered" evidence="6">
    <location>
        <begin position="1"/>
        <end position="89"/>
    </location>
</feature>
<feature type="region of interest" description="Disordered" evidence="6">
    <location>
        <begin position="409"/>
        <end position="464"/>
    </location>
</feature>
<evidence type="ECO:0000259" key="7">
    <source>
        <dbReference type="Pfam" id="PF07807"/>
    </source>
</evidence>
<dbReference type="PANTHER" id="PTHR12765">
    <property type="entry name" value="RED PROTEIN IK FACTOR CYTOKINE IK"/>
    <property type="match status" value="1"/>
</dbReference>
<keyword evidence="5" id="KW-0175">Coiled coil</keyword>
<feature type="region of interest" description="Disordered" evidence="6">
    <location>
        <begin position="115"/>
        <end position="142"/>
    </location>
</feature>
<dbReference type="InterPro" id="IPR039896">
    <property type="entry name" value="Red-like"/>
</dbReference>
<protein>
    <submittedName>
        <fullName evidence="9">Protein Red</fullName>
    </submittedName>
</protein>
<feature type="compositionally biased region" description="Polar residues" evidence="6">
    <location>
        <begin position="454"/>
        <end position="463"/>
    </location>
</feature>
<evidence type="ECO:0000256" key="6">
    <source>
        <dbReference type="SAM" id="MobiDB-lite"/>
    </source>
</evidence>
<evidence type="ECO:0000256" key="1">
    <source>
        <dbReference type="ARBA" id="ARBA00004123"/>
    </source>
</evidence>
<gene>
    <name evidence="9" type="ORF">GBAR_LOCUS21478</name>
</gene>
<evidence type="ECO:0000259" key="8">
    <source>
        <dbReference type="Pfam" id="PF07808"/>
    </source>
</evidence>
<feature type="domain" description="Protein RED C-terminal" evidence="7">
    <location>
        <begin position="473"/>
        <end position="572"/>
    </location>
</feature>
<comment type="caution">
    <text evidence="9">The sequence shown here is derived from an EMBL/GenBank/DDBJ whole genome shotgun (WGS) entry which is preliminary data.</text>
</comment>
<organism evidence="9 10">
    <name type="scientific">Geodia barretti</name>
    <name type="common">Barrett's horny sponge</name>
    <dbReference type="NCBI Taxonomy" id="519541"/>
    <lineage>
        <taxon>Eukaryota</taxon>
        <taxon>Metazoa</taxon>
        <taxon>Porifera</taxon>
        <taxon>Demospongiae</taxon>
        <taxon>Heteroscleromorpha</taxon>
        <taxon>Tetractinellida</taxon>
        <taxon>Astrophorina</taxon>
        <taxon>Geodiidae</taxon>
        <taxon>Geodia</taxon>
    </lineage>
</organism>
<dbReference type="InterPro" id="IPR012492">
    <property type="entry name" value="RED_C"/>
</dbReference>